<dbReference type="GeneID" id="90597934"/>
<accession>A0A654IP76</accession>
<evidence type="ECO:0000313" key="1">
    <source>
        <dbReference type="EMBL" id="VZR97553.1"/>
    </source>
</evidence>
<organism evidence="2">
    <name type="scientific">Mycoplasma feriruminatoris</name>
    <dbReference type="NCBI Taxonomy" id="1179777"/>
    <lineage>
        <taxon>Bacteria</taxon>
        <taxon>Bacillati</taxon>
        <taxon>Mycoplasmatota</taxon>
        <taxon>Mollicutes</taxon>
        <taxon>Mycoplasmataceae</taxon>
        <taxon>Mycoplasma</taxon>
    </lineage>
</organism>
<name>A0A654IP76_9MOLU</name>
<proteinExistence type="predicted"/>
<keyword evidence="5" id="KW-1185">Reference proteome</keyword>
<evidence type="ECO:0000313" key="4">
    <source>
        <dbReference type="EMBL" id="WFQ95086.1"/>
    </source>
</evidence>
<dbReference type="EMBL" id="CP113498">
    <property type="protein sequence ID" value="WFQ93421.1"/>
    <property type="molecule type" value="Genomic_DNA"/>
</dbReference>
<dbReference type="EMBL" id="LR739235">
    <property type="protein sequence ID" value="VZR97553.1"/>
    <property type="molecule type" value="Genomic_DNA"/>
</dbReference>
<dbReference type="RefSeq" id="WP_278288098.1">
    <property type="nucleotide sequence ID" value="NZ_CP104009.1"/>
</dbReference>
<reference evidence="2" key="1">
    <citation type="submission" date="2019-11" db="EMBL/GenBank/DDBJ databases">
        <authorList>
            <person name="Falquet L."/>
            <person name="Falquet L."/>
        </authorList>
    </citation>
    <scope>NUCLEOTIDE SEQUENCE</scope>
    <source>
        <strain evidence="2">14/OD_0535</strain>
        <strain evidence="1">8756-13</strain>
    </source>
</reference>
<protein>
    <recommendedName>
        <fullName evidence="6">DUF177 domain-containing protein</fullName>
    </recommendedName>
</protein>
<sequence>MKLVFNQNDFKLKKHYELKEELTDLDQIKSNNILVKSFDFINYDLDLDYNESLKIITINGVINYTISATDCRTGELIKYSDYIDWNDEYSFTNSSDFNTNIIIGDEFNLKDYIIEQINLNIPFNLTLNNDILNKYGLGWSLETEDEFITNKSNQTDPRWDQLDNIKLDDKNK</sequence>
<evidence type="ECO:0000313" key="3">
    <source>
        <dbReference type="EMBL" id="WFQ93421.1"/>
    </source>
</evidence>
<dbReference type="Proteomes" id="UP001178740">
    <property type="component" value="Chromosome"/>
</dbReference>
<gene>
    <name evidence="1" type="ORF">MF5295_00369</name>
    <name evidence="2" type="ORF">MF5583_00341</name>
    <name evidence="3" type="ORF">MFERI15181_00332</name>
    <name evidence="4" type="ORF">MFERI15407_00337</name>
</gene>
<dbReference type="AlphaFoldDB" id="A0A654IP76"/>
<reference evidence="3 5" key="2">
    <citation type="submission" date="2022-11" db="EMBL/GenBank/DDBJ databases">
        <title>Comparative genomic analysis of Mycoplasma feriruminatoris and the Mycoplasma mycoides cluster.</title>
        <authorList>
            <person name="Baby V."/>
            <person name="Ambroset C."/>
            <person name="Gaurivaud P."/>
            <person name="Boury C."/>
            <person name="Guichoux E."/>
            <person name="Lartigue C."/>
            <person name="Tardy F."/>
            <person name="Sirand-Pugnet P."/>
        </authorList>
    </citation>
    <scope>NUCLEOTIDE SEQUENCE [LARGE SCALE GENOMIC DNA]</scope>
    <source>
        <strain evidence="3 5">L15181</strain>
        <strain evidence="4">L15407</strain>
    </source>
</reference>
<evidence type="ECO:0008006" key="6">
    <source>
        <dbReference type="Google" id="ProtNLM"/>
    </source>
</evidence>
<dbReference type="EMBL" id="LR739236">
    <property type="protein sequence ID" value="VZR99927.1"/>
    <property type="molecule type" value="Genomic_DNA"/>
</dbReference>
<dbReference type="Proteomes" id="UP001214039">
    <property type="component" value="Chromosome"/>
</dbReference>
<dbReference type="EMBL" id="CP113499">
    <property type="protein sequence ID" value="WFQ95086.1"/>
    <property type="molecule type" value="Genomic_DNA"/>
</dbReference>
<evidence type="ECO:0000313" key="2">
    <source>
        <dbReference type="EMBL" id="VZR99927.1"/>
    </source>
</evidence>
<evidence type="ECO:0000313" key="5">
    <source>
        <dbReference type="Proteomes" id="UP001214039"/>
    </source>
</evidence>